<name>A0A9Q0K5M5_9MAGN</name>
<protein>
    <submittedName>
        <fullName evidence="2">Uncharacterized protein</fullName>
    </submittedName>
</protein>
<sequence length="105" mass="12178">MTLIIKELHKVNFTKPRILCCEDCSLCFLFSLCILYFLDPQLNAVINGTCFPVIFLIITLESHCDFCSIYAWFELVCFYLLGVIAFYLLFFVLMPLKIGLFSDHS</sequence>
<dbReference type="AlphaFoldDB" id="A0A9Q0K5M5"/>
<dbReference type="EMBL" id="JAMYWD010000008">
    <property type="protein sequence ID" value="KAJ4963752.1"/>
    <property type="molecule type" value="Genomic_DNA"/>
</dbReference>
<evidence type="ECO:0000313" key="2">
    <source>
        <dbReference type="EMBL" id="KAJ4963752.1"/>
    </source>
</evidence>
<organism evidence="2 3">
    <name type="scientific">Protea cynaroides</name>
    <dbReference type="NCBI Taxonomy" id="273540"/>
    <lineage>
        <taxon>Eukaryota</taxon>
        <taxon>Viridiplantae</taxon>
        <taxon>Streptophyta</taxon>
        <taxon>Embryophyta</taxon>
        <taxon>Tracheophyta</taxon>
        <taxon>Spermatophyta</taxon>
        <taxon>Magnoliopsida</taxon>
        <taxon>Proteales</taxon>
        <taxon>Proteaceae</taxon>
        <taxon>Protea</taxon>
    </lineage>
</organism>
<keyword evidence="1" id="KW-1133">Transmembrane helix</keyword>
<feature type="transmembrane region" description="Helical" evidence="1">
    <location>
        <begin position="20"/>
        <end position="38"/>
    </location>
</feature>
<keyword evidence="1" id="KW-0472">Membrane</keyword>
<keyword evidence="3" id="KW-1185">Reference proteome</keyword>
<proteinExistence type="predicted"/>
<evidence type="ECO:0000256" key="1">
    <source>
        <dbReference type="SAM" id="Phobius"/>
    </source>
</evidence>
<reference evidence="2" key="1">
    <citation type="journal article" date="2023" name="Plant J.">
        <title>The genome of the king protea, Protea cynaroides.</title>
        <authorList>
            <person name="Chang J."/>
            <person name="Duong T.A."/>
            <person name="Schoeman C."/>
            <person name="Ma X."/>
            <person name="Roodt D."/>
            <person name="Barker N."/>
            <person name="Li Z."/>
            <person name="Van de Peer Y."/>
            <person name="Mizrachi E."/>
        </authorList>
    </citation>
    <scope>NUCLEOTIDE SEQUENCE</scope>
    <source>
        <tissue evidence="2">Young leaves</tissue>
    </source>
</reference>
<feature type="transmembrane region" description="Helical" evidence="1">
    <location>
        <begin position="44"/>
        <end position="60"/>
    </location>
</feature>
<comment type="caution">
    <text evidence="2">The sequence shown here is derived from an EMBL/GenBank/DDBJ whole genome shotgun (WGS) entry which is preliminary data.</text>
</comment>
<dbReference type="Proteomes" id="UP001141806">
    <property type="component" value="Unassembled WGS sequence"/>
</dbReference>
<feature type="transmembrane region" description="Helical" evidence="1">
    <location>
        <begin position="72"/>
        <end position="96"/>
    </location>
</feature>
<accession>A0A9Q0K5M5</accession>
<evidence type="ECO:0000313" key="3">
    <source>
        <dbReference type="Proteomes" id="UP001141806"/>
    </source>
</evidence>
<keyword evidence="1" id="KW-0812">Transmembrane</keyword>
<gene>
    <name evidence="2" type="ORF">NE237_023691</name>
</gene>